<name>A0A2S7SZL4_9BACT</name>
<protein>
    <submittedName>
        <fullName evidence="1">Uncharacterized protein</fullName>
    </submittedName>
</protein>
<dbReference type="EMBL" id="PPSL01000002">
    <property type="protein sequence ID" value="PQJ11956.1"/>
    <property type="molecule type" value="Genomic_DNA"/>
</dbReference>
<dbReference type="Proteomes" id="UP000239872">
    <property type="component" value="Unassembled WGS sequence"/>
</dbReference>
<dbReference type="AlphaFoldDB" id="A0A2S7SZL4"/>
<organism evidence="1 2">
    <name type="scientific">Flavipsychrobacter stenotrophus</name>
    <dbReference type="NCBI Taxonomy" id="2077091"/>
    <lineage>
        <taxon>Bacteria</taxon>
        <taxon>Pseudomonadati</taxon>
        <taxon>Bacteroidota</taxon>
        <taxon>Chitinophagia</taxon>
        <taxon>Chitinophagales</taxon>
        <taxon>Chitinophagaceae</taxon>
        <taxon>Flavipsychrobacter</taxon>
    </lineage>
</organism>
<keyword evidence="2" id="KW-1185">Reference proteome</keyword>
<evidence type="ECO:0000313" key="2">
    <source>
        <dbReference type="Proteomes" id="UP000239872"/>
    </source>
</evidence>
<evidence type="ECO:0000313" key="1">
    <source>
        <dbReference type="EMBL" id="PQJ11956.1"/>
    </source>
</evidence>
<dbReference type="RefSeq" id="WP_105038836.1">
    <property type="nucleotide sequence ID" value="NZ_PPSL01000002.1"/>
</dbReference>
<accession>A0A2S7SZL4</accession>
<comment type="caution">
    <text evidence="1">The sequence shown here is derived from an EMBL/GenBank/DDBJ whole genome shotgun (WGS) entry which is preliminary data.</text>
</comment>
<sequence length="71" mass="8513">MEQDKETKLAYEIADILNDRKSIDWHIACAKKYSESFLREKLQYVLTKQGIRNRAGYYNRLIQLHAKHSRD</sequence>
<reference evidence="1 2" key="1">
    <citation type="submission" date="2018-01" db="EMBL/GenBank/DDBJ databases">
        <title>A novel member of the phylum Bacteroidetes isolated from glacier ice.</title>
        <authorList>
            <person name="Liu Q."/>
            <person name="Xin Y.-H."/>
        </authorList>
    </citation>
    <scope>NUCLEOTIDE SEQUENCE [LARGE SCALE GENOMIC DNA]</scope>
    <source>
        <strain evidence="1 2">RB1R16</strain>
    </source>
</reference>
<gene>
    <name evidence="1" type="ORF">CJD36_009190</name>
</gene>
<proteinExistence type="predicted"/>